<dbReference type="Proteomes" id="UP001160148">
    <property type="component" value="Unassembled WGS sequence"/>
</dbReference>
<sequence>MDDASIISSLTKIKVHSLKRKAPSSVESKLRQKRLKSDDTCSELSMTTSEAYGINKVTDDFDLDDYQPLNTSTEKPVEFIRLDTSQLNRNNGVLFSEDLNDDYEVWTLQCPDDIDINNLRSQSISFNELRKLEIKNTMSDKVDLIPYRSQEGTNITIVTPSERTSNLSLNVVPLAGTLIMSNRIKKEKLSSNTLLPVDTIEDATRRRSELMSKITKRLSNKYDVNALMNTGVKQEFKMEKESPRKVKKNKKKLINK</sequence>
<organism evidence="2 3">
    <name type="scientific">Macrosiphum euphorbiae</name>
    <name type="common">potato aphid</name>
    <dbReference type="NCBI Taxonomy" id="13131"/>
    <lineage>
        <taxon>Eukaryota</taxon>
        <taxon>Metazoa</taxon>
        <taxon>Ecdysozoa</taxon>
        <taxon>Arthropoda</taxon>
        <taxon>Hexapoda</taxon>
        <taxon>Insecta</taxon>
        <taxon>Pterygota</taxon>
        <taxon>Neoptera</taxon>
        <taxon>Paraneoptera</taxon>
        <taxon>Hemiptera</taxon>
        <taxon>Sternorrhyncha</taxon>
        <taxon>Aphidomorpha</taxon>
        <taxon>Aphidoidea</taxon>
        <taxon>Aphididae</taxon>
        <taxon>Macrosiphini</taxon>
        <taxon>Macrosiphum</taxon>
    </lineage>
</organism>
<proteinExistence type="predicted"/>
<accession>A0AAV0X1V0</accession>
<evidence type="ECO:0000313" key="3">
    <source>
        <dbReference type="Proteomes" id="UP001160148"/>
    </source>
</evidence>
<evidence type="ECO:0000313" key="2">
    <source>
        <dbReference type="EMBL" id="CAI6362170.1"/>
    </source>
</evidence>
<gene>
    <name evidence="2" type="ORF">MEUPH1_LOCUS17269</name>
</gene>
<reference evidence="2 3" key="1">
    <citation type="submission" date="2023-01" db="EMBL/GenBank/DDBJ databases">
        <authorList>
            <person name="Whitehead M."/>
        </authorList>
    </citation>
    <scope>NUCLEOTIDE SEQUENCE [LARGE SCALE GENOMIC DNA]</scope>
</reference>
<feature type="region of interest" description="Disordered" evidence="1">
    <location>
        <begin position="236"/>
        <end position="256"/>
    </location>
</feature>
<keyword evidence="3" id="KW-1185">Reference proteome</keyword>
<comment type="caution">
    <text evidence="2">The sequence shown here is derived from an EMBL/GenBank/DDBJ whole genome shotgun (WGS) entry which is preliminary data.</text>
</comment>
<feature type="compositionally biased region" description="Basic residues" evidence="1">
    <location>
        <begin position="245"/>
        <end position="256"/>
    </location>
</feature>
<evidence type="ECO:0000256" key="1">
    <source>
        <dbReference type="SAM" id="MobiDB-lite"/>
    </source>
</evidence>
<dbReference type="EMBL" id="CARXXK010000003">
    <property type="protein sequence ID" value="CAI6362170.1"/>
    <property type="molecule type" value="Genomic_DNA"/>
</dbReference>
<dbReference type="AlphaFoldDB" id="A0AAV0X1V0"/>
<protein>
    <submittedName>
        <fullName evidence="2">Uncharacterized protein</fullName>
    </submittedName>
</protein>
<name>A0AAV0X1V0_9HEMI</name>